<proteinExistence type="predicted"/>
<dbReference type="AlphaFoldDB" id="A0ABD1Y5H8"/>
<name>A0ABD1Y5H8_9MARC</name>
<comment type="caution">
    <text evidence="1">The sequence shown here is derived from an EMBL/GenBank/DDBJ whole genome shotgun (WGS) entry which is preliminary data.</text>
</comment>
<gene>
    <name evidence="1" type="ORF">R1flu_001844</name>
</gene>
<accession>A0ABD1Y5H8</accession>
<reference evidence="1 2" key="1">
    <citation type="submission" date="2024-09" db="EMBL/GenBank/DDBJ databases">
        <title>Chromosome-scale assembly of Riccia fluitans.</title>
        <authorList>
            <person name="Paukszto L."/>
            <person name="Sawicki J."/>
            <person name="Karawczyk K."/>
            <person name="Piernik-Szablinska J."/>
            <person name="Szczecinska M."/>
            <person name="Mazdziarz M."/>
        </authorList>
    </citation>
    <scope>NUCLEOTIDE SEQUENCE [LARGE SCALE GENOMIC DNA]</scope>
    <source>
        <strain evidence="1">Rf_01</strain>
        <tissue evidence="1">Aerial parts of the thallus</tissue>
    </source>
</reference>
<dbReference type="EMBL" id="JBHFFA010000006">
    <property type="protein sequence ID" value="KAL2621639.1"/>
    <property type="molecule type" value="Genomic_DNA"/>
</dbReference>
<sequence>MNLPLPTRPYRIMLLESPKRPKFRAVLAVNSGGTRDHNILEIEIYNENKSTSFFRADNSLGHLRLGGLAELITKHEHCITEPAWYPVFHQSSEGETEEEKQGEILVKFYFQNVEPQVFALGYHNHLSCERITNPDSALSGSGDISQANYNHIAGSQSSSILTNVGAAVKIAQTVNGAANLVLKITEL</sequence>
<dbReference type="Proteomes" id="UP001605036">
    <property type="component" value="Unassembled WGS sequence"/>
</dbReference>
<evidence type="ECO:0000313" key="1">
    <source>
        <dbReference type="EMBL" id="KAL2621639.1"/>
    </source>
</evidence>
<keyword evidence="2" id="KW-1185">Reference proteome</keyword>
<evidence type="ECO:0000313" key="2">
    <source>
        <dbReference type="Proteomes" id="UP001605036"/>
    </source>
</evidence>
<organism evidence="1 2">
    <name type="scientific">Riccia fluitans</name>
    <dbReference type="NCBI Taxonomy" id="41844"/>
    <lineage>
        <taxon>Eukaryota</taxon>
        <taxon>Viridiplantae</taxon>
        <taxon>Streptophyta</taxon>
        <taxon>Embryophyta</taxon>
        <taxon>Marchantiophyta</taxon>
        <taxon>Marchantiopsida</taxon>
        <taxon>Marchantiidae</taxon>
        <taxon>Marchantiales</taxon>
        <taxon>Ricciaceae</taxon>
        <taxon>Riccia</taxon>
    </lineage>
</organism>
<protein>
    <submittedName>
        <fullName evidence="1">Uncharacterized protein</fullName>
    </submittedName>
</protein>